<feature type="domain" description="Peptidase M28" evidence="1">
    <location>
        <begin position="114"/>
        <end position="302"/>
    </location>
</feature>
<evidence type="ECO:0000259" key="1">
    <source>
        <dbReference type="Pfam" id="PF04389"/>
    </source>
</evidence>
<dbReference type="Gene3D" id="3.40.630.10">
    <property type="entry name" value="Zn peptidases"/>
    <property type="match status" value="1"/>
</dbReference>
<proteinExistence type="predicted"/>
<dbReference type="PANTHER" id="PTHR12147">
    <property type="entry name" value="METALLOPEPTIDASE M28 FAMILY MEMBER"/>
    <property type="match status" value="1"/>
</dbReference>
<dbReference type="PROSITE" id="PS51257">
    <property type="entry name" value="PROKAR_LIPOPROTEIN"/>
    <property type="match status" value="1"/>
</dbReference>
<organism evidence="2 3">
    <name type="scientific">Brotaphodocola catenula</name>
    <dbReference type="NCBI Taxonomy" id="2885361"/>
    <lineage>
        <taxon>Bacteria</taxon>
        <taxon>Bacillati</taxon>
        <taxon>Bacillota</taxon>
        <taxon>Clostridia</taxon>
        <taxon>Lachnospirales</taxon>
        <taxon>Lachnospiraceae</taxon>
        <taxon>Brotaphodocola</taxon>
    </lineage>
</organism>
<reference evidence="2" key="1">
    <citation type="submission" date="2021-10" db="EMBL/GenBank/DDBJ databases">
        <title>Anaerobic single-cell dispensing facilitates the cultivation of human gut bacteria.</title>
        <authorList>
            <person name="Afrizal A."/>
        </authorList>
    </citation>
    <scope>NUCLEOTIDE SEQUENCE</scope>
    <source>
        <strain evidence="2">CLA-AA-H274</strain>
    </source>
</reference>
<dbReference type="Pfam" id="PF04389">
    <property type="entry name" value="Peptidase_M28"/>
    <property type="match status" value="1"/>
</dbReference>
<dbReference type="AlphaFoldDB" id="A0AAE3APM7"/>
<evidence type="ECO:0000313" key="3">
    <source>
        <dbReference type="Proteomes" id="UP001198962"/>
    </source>
</evidence>
<name>A0AAE3APM7_9FIRM</name>
<dbReference type="EMBL" id="JAJEPU010000036">
    <property type="protein sequence ID" value="MCC2165456.1"/>
    <property type="molecule type" value="Genomic_DNA"/>
</dbReference>
<dbReference type="SUPFAM" id="SSF53187">
    <property type="entry name" value="Zn-dependent exopeptidases"/>
    <property type="match status" value="1"/>
</dbReference>
<dbReference type="InterPro" id="IPR045175">
    <property type="entry name" value="M28_fam"/>
</dbReference>
<dbReference type="GO" id="GO:0008235">
    <property type="term" value="F:metalloexopeptidase activity"/>
    <property type="evidence" value="ECO:0007669"/>
    <property type="project" value="InterPro"/>
</dbReference>
<dbReference type="PANTHER" id="PTHR12147:SF26">
    <property type="entry name" value="PEPTIDASE M28 DOMAIN-CONTAINING PROTEIN"/>
    <property type="match status" value="1"/>
</dbReference>
<protein>
    <submittedName>
        <fullName evidence="2">M28 family peptidase</fullName>
    </submittedName>
</protein>
<dbReference type="GO" id="GO:0006508">
    <property type="term" value="P:proteolysis"/>
    <property type="evidence" value="ECO:0007669"/>
    <property type="project" value="InterPro"/>
</dbReference>
<accession>A0AAE3APM7</accession>
<dbReference type="Proteomes" id="UP001198962">
    <property type="component" value="Unassembled WGS sequence"/>
</dbReference>
<comment type="caution">
    <text evidence="2">The sequence shown here is derived from an EMBL/GenBank/DDBJ whole genome shotgun (WGS) entry which is preliminary data.</text>
</comment>
<dbReference type="InterPro" id="IPR007484">
    <property type="entry name" value="Peptidase_M28"/>
</dbReference>
<gene>
    <name evidence="2" type="ORF">LKD32_11345</name>
</gene>
<dbReference type="RefSeq" id="WP_308451753.1">
    <property type="nucleotide sequence ID" value="NZ_JAJEPU010000036.1"/>
</dbReference>
<keyword evidence="3" id="KW-1185">Reference proteome</keyword>
<sequence length="703" mass="78152">MRQLGRNVSIRMTAGAVALLLAGCAGPSTRVLPRVDTNPEYQMPGDIPVLEEVNTFYLQEELARLTRSPRPSGSRGESSASAYIRQLLGDYGYETAFQPFQYRQEDGTVISGTNVTAVRSVSSPDADILILCAHHDTEIGSPGAVDDTAGVVTMLETARLLARLPSDTELRFVSFSGHEEQNLGSRHYVSTMTEEERNRVIGVIDLDRLGAMTGGNIILGTVDRNETMLGDLLLEASREITDTSWSYERCAGGDASSFLRGRIPAVTVTRRQSSFGEGTPYDRAETVNIEDVAQIVDVICQAVSKIMSLDTPSMTAKAHYYNNFHDLAYVQAKDQGIPFGVDPERFAELLGMDGVLSAENTTKTGVRIQNYQFPMKWFGVDQTIVTSCYFLDGKLDSLSIEADRAGVDFEDMKERLSAWYGEPRDAGSGPSGTSFEWTDALFRRSFLLTPGQDGFDLEVSSWEPGRSILEQRTVSGTLLAPGVSDPRGRLLCAFTSRLLPEDAVEHIGCLTLYTDGVGGETCYLQRMPSEDEGEKKEQHTEDGAEAKPAKWEIGIDFNDAMTENGRFRDQTETAKMIVRLYGQILEQEDPARYRDGFEAETADGISEDPNQGLRIGEAPGDFTEELPPPPNFEDSFWMYVLTDWQRQEQSVEAEGGPAREVPQTDLWEKRIRYFDRFPELVSYRWHVRMALKLDVVEDSDGEE</sequence>
<evidence type="ECO:0000313" key="2">
    <source>
        <dbReference type="EMBL" id="MCC2165456.1"/>
    </source>
</evidence>